<proteinExistence type="predicted"/>
<evidence type="ECO:0000256" key="5">
    <source>
        <dbReference type="PROSITE-ProRule" id="PRU00076"/>
    </source>
</evidence>
<comment type="caution">
    <text evidence="5">Lacks conserved residue(s) required for the propagation of feature annotation.</text>
</comment>
<feature type="disulfide bond" evidence="5">
    <location>
        <begin position="946"/>
        <end position="955"/>
    </location>
</feature>
<feature type="domain" description="HYR" evidence="10">
    <location>
        <begin position="672"/>
        <end position="761"/>
    </location>
</feature>
<protein>
    <submittedName>
        <fullName evidence="11">Uncharacterized protein</fullName>
    </submittedName>
</protein>
<feature type="domain" description="HYR" evidence="10">
    <location>
        <begin position="838"/>
        <end position="921"/>
    </location>
</feature>
<dbReference type="PROSITE" id="PS00022">
    <property type="entry name" value="EGF_1"/>
    <property type="match status" value="1"/>
</dbReference>
<dbReference type="InterPro" id="IPR000742">
    <property type="entry name" value="EGF"/>
</dbReference>
<feature type="domain" description="HYR" evidence="10">
    <location>
        <begin position="344"/>
        <end position="432"/>
    </location>
</feature>
<feature type="region of interest" description="Disordered" evidence="6">
    <location>
        <begin position="688"/>
        <end position="709"/>
    </location>
</feature>
<dbReference type="SMART" id="SM00179">
    <property type="entry name" value="EGF_CA"/>
    <property type="match status" value="1"/>
</dbReference>
<dbReference type="GeneID" id="119740602"/>
<dbReference type="PANTHER" id="PTHR24273:SF32">
    <property type="entry name" value="HYALIN"/>
    <property type="match status" value="1"/>
</dbReference>
<feature type="disulfide bond" evidence="5">
    <location>
        <begin position="924"/>
        <end position="934"/>
    </location>
</feature>
<reference evidence="11" key="1">
    <citation type="submission" date="2022-11" db="UniProtKB">
        <authorList>
            <consortium name="EnsemblMetazoa"/>
        </authorList>
    </citation>
    <scope>IDENTIFICATION</scope>
</reference>
<evidence type="ECO:0000256" key="8">
    <source>
        <dbReference type="SAM" id="SignalP"/>
    </source>
</evidence>
<keyword evidence="4 5" id="KW-1015">Disulfide bond</keyword>
<dbReference type="PROSITE" id="PS50026">
    <property type="entry name" value="EGF_3"/>
    <property type="match status" value="2"/>
</dbReference>
<evidence type="ECO:0000256" key="1">
    <source>
        <dbReference type="ARBA" id="ARBA00022536"/>
    </source>
</evidence>
<feature type="transmembrane region" description="Helical" evidence="7">
    <location>
        <begin position="1221"/>
        <end position="1246"/>
    </location>
</feature>
<evidence type="ECO:0000256" key="7">
    <source>
        <dbReference type="SAM" id="Phobius"/>
    </source>
</evidence>
<dbReference type="Proteomes" id="UP000887568">
    <property type="component" value="Unplaced"/>
</dbReference>
<sequence>MVTSAIRRRWCLCVMAVLCVYSGTTYGQAPPTFDESPCVEDIYIAAEDKSSVAGIAWIVPLAKDNSGQRAAVTCDKELISGQFNPGSNVVTCTAVDTRETSLTTQCSFEVHVLPKFEVGCPAPIIQNDTTVDFTIPRAVGSGGKMAEVTCNKNSGDSFTAGKTTVTCTATDAEKNLQAECSFDVTVGIPPTFDSNCTDFNVQPTAGKNEAEGVTLPTLTATQANGVTVTAVCRQADSETTFVGGETVVTCTAADTTEPTLITTCNYTVRVYPIFTTGCPGDIIQANGSTVDFPMPIAMDSAELAPNVICDNPVDGFDPGPTTVTCSAEDSEQTGQNVSCSFKVTIGDAPIFNPDPDCTQDVVVSPNSNTQARNVEWPERTANQSDGTAAMVECTPASGTDFEGGDTNVTCVAKDTAEETLITTCNFRVRVYPKFVELCPQIVPRTPDADDYRATIAHLDPIAEDQDGNNVVVTCEPPWGSKFDSKNDSVRCTAEQTPNETASCVTTVLLIPSLEVSTLVRDIDKGPDPGMQTAKVEWDLPSAIVPQPPPADVTCAPASGSTFQPGESDAKCVASWTLPGSGSVAEAVNKFKVRVFPIITCPADVVAAPNTTSPITTVDYPTATATDSTQSDVSVDCVPVSGSQFDNDAATNVTCNATDSVTGNEATCTFLVTVGEAPTFEDNPCHEQVNVPPDTEDGTASSVSWVDPTAMDRDNNTAAVTCTPASGTMDFRAGPTEVKCTAVDSTMDSLISTCIFNVFVSPTFNVSCPGDIVVSPSEAVVSPDWLQARGNMDTTGEFASVQCNMEAGAKLNETVTMITCTATDAGTDFTTNCSFNVTVDSSPPIMTCPADTTLMPDPGTNTANHTWMVNVTDDNTPTENISVLCIPESRSVFKYGSTEVFCFAVDSFGNMGTCTFDVNVTGAACQENCGENSVCTVNPDGESVCTCNEGFSGNPCKDIDECKVDKPCHADADCNNLPPPDFFKCKCKEGFYGDGVYSCEPYIAPEYPNITGSTDLEKKFSVVLAISTSSSYACDPESDKMSFQCLGLVNTLKTSVESLYRKVSPRSFKAVTVDQTAIKKGSVVIPHTVTYNYDYVEVRGIGPTEFLRKSTLGDALQAGAIGTLELVTNCADCSDPKDITDVCANADKDSITCTGNREPYEDKSDDHCILACVSRCISDPKYCNGGVCSQALDKDPLCGSCPANTGGPRCEPLEEEGPNIPLIVGLSVGLGGGALLIIVIGVIVFVYKKKTGKNSVSEFQEDNSRGDGVEALALENREYENQPSPL</sequence>
<dbReference type="Gene3D" id="2.10.25.10">
    <property type="entry name" value="Laminin"/>
    <property type="match status" value="1"/>
</dbReference>
<feature type="domain" description="EGF-like" evidence="9">
    <location>
        <begin position="957"/>
        <end position="999"/>
    </location>
</feature>
<evidence type="ECO:0000259" key="10">
    <source>
        <dbReference type="PROSITE" id="PS50825"/>
    </source>
</evidence>
<dbReference type="Pfam" id="PF02494">
    <property type="entry name" value="HYR"/>
    <property type="match status" value="3"/>
</dbReference>
<dbReference type="CDD" id="cd00054">
    <property type="entry name" value="EGF_CA"/>
    <property type="match status" value="1"/>
</dbReference>
<keyword evidence="3" id="KW-0677">Repeat</keyword>
<dbReference type="EnsemblMetazoa" id="XM_038215960.1">
    <property type="protein sequence ID" value="XP_038071888.1"/>
    <property type="gene ID" value="LOC119740602"/>
</dbReference>
<keyword evidence="12" id="KW-1185">Reference proteome</keyword>
<keyword evidence="7" id="KW-1133">Transmembrane helix</keyword>
<feature type="domain" description="HYR" evidence="10">
    <location>
        <begin position="26"/>
        <end position="114"/>
    </location>
</feature>
<evidence type="ECO:0000313" key="12">
    <source>
        <dbReference type="Proteomes" id="UP000887568"/>
    </source>
</evidence>
<evidence type="ECO:0000256" key="4">
    <source>
        <dbReference type="ARBA" id="ARBA00023157"/>
    </source>
</evidence>
<dbReference type="GO" id="GO:0005509">
    <property type="term" value="F:calcium ion binding"/>
    <property type="evidence" value="ECO:0007669"/>
    <property type="project" value="InterPro"/>
</dbReference>
<dbReference type="Pfam" id="PF12947">
    <property type="entry name" value="EGF_3"/>
    <property type="match status" value="1"/>
</dbReference>
<dbReference type="PROSITE" id="PS01186">
    <property type="entry name" value="EGF_2"/>
    <property type="match status" value="2"/>
</dbReference>
<dbReference type="InterPro" id="IPR024731">
    <property type="entry name" value="NELL2-like_EGF"/>
</dbReference>
<dbReference type="SMART" id="SM00181">
    <property type="entry name" value="EGF"/>
    <property type="match status" value="3"/>
</dbReference>
<keyword evidence="7" id="KW-0472">Membrane</keyword>
<dbReference type="PROSITE" id="PS50825">
    <property type="entry name" value="HYR"/>
    <property type="match status" value="5"/>
</dbReference>
<dbReference type="OrthoDB" id="4405280at2759"/>
<feature type="domain" description="HYR" evidence="10">
    <location>
        <begin position="186"/>
        <end position="272"/>
    </location>
</feature>
<evidence type="ECO:0000256" key="2">
    <source>
        <dbReference type="ARBA" id="ARBA00022729"/>
    </source>
</evidence>
<dbReference type="InterPro" id="IPR001881">
    <property type="entry name" value="EGF-like_Ca-bd_dom"/>
</dbReference>
<keyword evidence="2 8" id="KW-0732">Signal</keyword>
<dbReference type="OMA" id="PTLITTC"/>
<dbReference type="PANTHER" id="PTHR24273">
    <property type="entry name" value="FI04643P-RELATED"/>
    <property type="match status" value="1"/>
</dbReference>
<dbReference type="RefSeq" id="XP_038071888.1">
    <property type="nucleotide sequence ID" value="XM_038215960.1"/>
</dbReference>
<feature type="chain" id="PRO_5037595619" evidence="8">
    <location>
        <begin position="28"/>
        <end position="1285"/>
    </location>
</feature>
<name>A0A914B6Y3_PATMI</name>
<accession>A0A914B6Y3</accession>
<evidence type="ECO:0000256" key="3">
    <source>
        <dbReference type="ARBA" id="ARBA00022737"/>
    </source>
</evidence>
<evidence type="ECO:0000259" key="9">
    <source>
        <dbReference type="PROSITE" id="PS50026"/>
    </source>
</evidence>
<evidence type="ECO:0000313" key="11">
    <source>
        <dbReference type="EnsemblMetazoa" id="XP_038071888.1"/>
    </source>
</evidence>
<organism evidence="11 12">
    <name type="scientific">Patiria miniata</name>
    <name type="common">Bat star</name>
    <name type="synonym">Asterina miniata</name>
    <dbReference type="NCBI Taxonomy" id="46514"/>
    <lineage>
        <taxon>Eukaryota</taxon>
        <taxon>Metazoa</taxon>
        <taxon>Echinodermata</taxon>
        <taxon>Eleutherozoa</taxon>
        <taxon>Asterozoa</taxon>
        <taxon>Asteroidea</taxon>
        <taxon>Valvatacea</taxon>
        <taxon>Valvatida</taxon>
        <taxon>Asterinidae</taxon>
        <taxon>Patiria</taxon>
    </lineage>
</organism>
<dbReference type="InterPro" id="IPR003410">
    <property type="entry name" value="HYR_dom"/>
</dbReference>
<keyword evidence="1 5" id="KW-0245">EGF-like domain</keyword>
<keyword evidence="7" id="KW-0812">Transmembrane</keyword>
<feature type="signal peptide" evidence="8">
    <location>
        <begin position="1"/>
        <end position="27"/>
    </location>
</feature>
<evidence type="ECO:0000256" key="6">
    <source>
        <dbReference type="SAM" id="MobiDB-lite"/>
    </source>
</evidence>
<feature type="domain" description="EGF-like" evidence="9">
    <location>
        <begin position="920"/>
        <end position="956"/>
    </location>
</feature>
<dbReference type="FunFam" id="2.10.25.10:FF:000038">
    <property type="entry name" value="Fibrillin 2"/>
    <property type="match status" value="1"/>
</dbReference>
<feature type="disulfide bond" evidence="5">
    <location>
        <begin position="967"/>
        <end position="984"/>
    </location>
</feature>